<sequence>MTILKIFCKKIL</sequence>
<reference evidence="1" key="1">
    <citation type="submission" date="2018-02" db="EMBL/GenBank/DDBJ databases">
        <title>Rhizophora mucronata_Transcriptome.</title>
        <authorList>
            <person name="Meera S.P."/>
            <person name="Sreeshan A."/>
            <person name="Augustine A."/>
        </authorList>
    </citation>
    <scope>NUCLEOTIDE SEQUENCE</scope>
    <source>
        <tissue evidence="1">Leaf</tissue>
    </source>
</reference>
<dbReference type="EMBL" id="GGEC01014149">
    <property type="protein sequence ID" value="MBW94632.1"/>
    <property type="molecule type" value="Transcribed_RNA"/>
</dbReference>
<name>A0A2P2JMD6_RHIMU</name>
<protein>
    <submittedName>
        <fullName evidence="1">Uncharacterized protein</fullName>
    </submittedName>
</protein>
<evidence type="ECO:0000313" key="1">
    <source>
        <dbReference type="EMBL" id="MBW94632.1"/>
    </source>
</evidence>
<organism evidence="1">
    <name type="scientific">Rhizophora mucronata</name>
    <name type="common">Asiatic mangrove</name>
    <dbReference type="NCBI Taxonomy" id="61149"/>
    <lineage>
        <taxon>Eukaryota</taxon>
        <taxon>Viridiplantae</taxon>
        <taxon>Streptophyta</taxon>
        <taxon>Embryophyta</taxon>
        <taxon>Tracheophyta</taxon>
        <taxon>Spermatophyta</taxon>
        <taxon>Magnoliopsida</taxon>
        <taxon>eudicotyledons</taxon>
        <taxon>Gunneridae</taxon>
        <taxon>Pentapetalae</taxon>
        <taxon>rosids</taxon>
        <taxon>fabids</taxon>
        <taxon>Malpighiales</taxon>
        <taxon>Rhizophoraceae</taxon>
        <taxon>Rhizophora</taxon>
    </lineage>
</organism>
<proteinExistence type="predicted"/>
<accession>A0A2P2JMD6</accession>